<dbReference type="PRINTS" id="PR00071">
    <property type="entry name" value="HMGCOARDTASE"/>
</dbReference>
<proteinExistence type="inferred from homology"/>
<name>E8N1G5_ANATU</name>
<gene>
    <name evidence="4" type="primary">mvaA</name>
    <name evidence="4" type="ordered locus">ANT_28820</name>
</gene>
<dbReference type="PROSITE" id="PS00066">
    <property type="entry name" value="HMG_COA_REDUCTASE_1"/>
    <property type="match status" value="1"/>
</dbReference>
<dbReference type="InterPro" id="IPR009023">
    <property type="entry name" value="HMG_CoA_Rdtase_NAD(P)-bd_sf"/>
</dbReference>
<dbReference type="Proteomes" id="UP000008922">
    <property type="component" value="Chromosome"/>
</dbReference>
<dbReference type="GO" id="GO:0015936">
    <property type="term" value="P:coenzyme A metabolic process"/>
    <property type="evidence" value="ECO:0007669"/>
    <property type="project" value="InterPro"/>
</dbReference>
<evidence type="ECO:0000313" key="5">
    <source>
        <dbReference type="Proteomes" id="UP000008922"/>
    </source>
</evidence>
<dbReference type="InterPro" id="IPR023074">
    <property type="entry name" value="HMG_CoA_Rdtase_cat_sf"/>
</dbReference>
<dbReference type="InterPro" id="IPR009029">
    <property type="entry name" value="HMG_CoA_Rdtase_sub-bd_dom_sf"/>
</dbReference>
<dbReference type="Pfam" id="PF00368">
    <property type="entry name" value="HMG-CoA_red"/>
    <property type="match status" value="1"/>
</dbReference>
<dbReference type="SUPFAM" id="SSF55035">
    <property type="entry name" value="NAD-binding domain of HMG-CoA reductase"/>
    <property type="match status" value="1"/>
</dbReference>
<dbReference type="CDD" id="cd00644">
    <property type="entry name" value="HMG-CoA_reductase_classII"/>
    <property type="match status" value="1"/>
</dbReference>
<dbReference type="PROSITE" id="PS50065">
    <property type="entry name" value="HMG_COA_REDUCTASE_4"/>
    <property type="match status" value="1"/>
</dbReference>
<dbReference type="PANTHER" id="PTHR10572:SF24">
    <property type="entry name" value="3-HYDROXY-3-METHYLGLUTARYL-COENZYME A REDUCTASE"/>
    <property type="match status" value="1"/>
</dbReference>
<evidence type="ECO:0000256" key="1">
    <source>
        <dbReference type="ARBA" id="ARBA00007661"/>
    </source>
</evidence>
<dbReference type="AlphaFoldDB" id="E8N1G5"/>
<dbReference type="InParanoid" id="E8N1G5"/>
<dbReference type="Gene3D" id="1.10.8.660">
    <property type="match status" value="1"/>
</dbReference>
<evidence type="ECO:0000256" key="3">
    <source>
        <dbReference type="RuleBase" id="RU361219"/>
    </source>
</evidence>
<sequence length="425" mass="45433">MAETGVKFYDLPLEERRRWVAEQAGIPLSEVEMLSGLPGLTPEQADHMIENVIGVYGLPLGIARYFRVNGRDVLVPMALEEPSVVASASFMAKLALQGGGFFATASAPEMIGQMQVLDLDDPASARLKILEHRQELLDEATAVDPVLAKLGGGARDLEVRLIADSPIGAYLVVHLIYDVRDAMGANAVNTAMERLAPKVEYITGGRVHLRILTNLAERRVARARCTIPVSALAFEGYTGERVRDGIIEAWAFAASDPYRAATHNKGIMNGVDAVVIATGNDWRAVEAGAHAYAARLGRYTSLSTWGKDREGNLVGTLEMPMAVGIVGGATRVHPAARAAIQLMGVKSASELAQIIVSVGLAQNLAALRALATEGIQRGHMSLHARQVAIAAGAVGDLIEKVASRMVAEKVVRIDRAQEILKELTA</sequence>
<dbReference type="InterPro" id="IPR023076">
    <property type="entry name" value="HMG_CoA_Rdtase_CS"/>
</dbReference>
<evidence type="ECO:0000313" key="4">
    <source>
        <dbReference type="EMBL" id="BAJ64908.1"/>
    </source>
</evidence>
<keyword evidence="5" id="KW-1185">Reference proteome</keyword>
<dbReference type="EC" id="1.1.1.88" evidence="3"/>
<evidence type="ECO:0000256" key="2">
    <source>
        <dbReference type="ARBA" id="ARBA00023002"/>
    </source>
</evidence>
<accession>E8N1G5</accession>
<dbReference type="PROSITE" id="PS00318">
    <property type="entry name" value="HMG_COA_REDUCTASE_2"/>
    <property type="match status" value="1"/>
</dbReference>
<dbReference type="OrthoDB" id="9764892at2"/>
<keyword evidence="3" id="KW-0520">NAD</keyword>
<dbReference type="PROSITE" id="PS01192">
    <property type="entry name" value="HMG_COA_REDUCTASE_3"/>
    <property type="match status" value="1"/>
</dbReference>
<dbReference type="GO" id="GO:0004420">
    <property type="term" value="F:hydroxymethylglutaryl-CoA reductase (NADPH) activity"/>
    <property type="evidence" value="ECO:0007669"/>
    <property type="project" value="InterPro"/>
</dbReference>
<comment type="pathway">
    <text evidence="3">Metabolic intermediate metabolism; (R)-mevalonate degradation; (S)-3-hydroxy-3-methylglutaryl-CoA from (R)-mevalonate: step 1/1.</text>
</comment>
<organism evidence="4 5">
    <name type="scientific">Anaerolinea thermophila (strain DSM 14523 / JCM 11388 / NBRC 100420 / UNI-1)</name>
    <dbReference type="NCBI Taxonomy" id="926569"/>
    <lineage>
        <taxon>Bacteria</taxon>
        <taxon>Bacillati</taxon>
        <taxon>Chloroflexota</taxon>
        <taxon>Anaerolineae</taxon>
        <taxon>Anaerolineales</taxon>
        <taxon>Anaerolineaceae</taxon>
        <taxon>Anaerolinea</taxon>
    </lineage>
</organism>
<dbReference type="UniPathway" id="UPA00257">
    <property type="reaction ID" value="UER00367"/>
</dbReference>
<reference evidence="4 5" key="1">
    <citation type="submission" date="2010-12" db="EMBL/GenBank/DDBJ databases">
        <title>Whole genome sequence of Anaerolinea thermophila UNI-1.</title>
        <authorList>
            <person name="Narita-Yamada S."/>
            <person name="Kishi E."/>
            <person name="Watanabe Y."/>
            <person name="Takasaki K."/>
            <person name="Ankai A."/>
            <person name="Oguchi A."/>
            <person name="Fukui S."/>
            <person name="Takahashi M."/>
            <person name="Yashiro I."/>
            <person name="Hosoyama A."/>
            <person name="Sekiguchi Y."/>
            <person name="Hanada S."/>
            <person name="Fujita N."/>
        </authorList>
    </citation>
    <scope>NUCLEOTIDE SEQUENCE [LARGE SCALE GENOMIC DNA]</scope>
    <source>
        <strain evidence="5">DSM 14523 / JCM 11388 / NBRC 100420 / UNI-1</strain>
    </source>
</reference>
<dbReference type="eggNOG" id="COG1257">
    <property type="taxonomic scope" value="Bacteria"/>
</dbReference>
<comment type="catalytic activity">
    <reaction evidence="3">
        <text>(R)-mevalonate + 2 NAD(+) + CoA = (3S)-3-hydroxy-3-methylglutaryl-CoA + 2 NADH + 2 H(+)</text>
        <dbReference type="Rhea" id="RHEA:14833"/>
        <dbReference type="ChEBI" id="CHEBI:15378"/>
        <dbReference type="ChEBI" id="CHEBI:36464"/>
        <dbReference type="ChEBI" id="CHEBI:43074"/>
        <dbReference type="ChEBI" id="CHEBI:57287"/>
        <dbReference type="ChEBI" id="CHEBI:57540"/>
        <dbReference type="ChEBI" id="CHEBI:57945"/>
        <dbReference type="EC" id="1.1.1.88"/>
    </reaction>
</comment>
<comment type="similarity">
    <text evidence="1 3">Belongs to the HMG-CoA reductase family.</text>
</comment>
<dbReference type="EMBL" id="AP012029">
    <property type="protein sequence ID" value="BAJ64908.1"/>
    <property type="molecule type" value="Genomic_DNA"/>
</dbReference>
<dbReference type="HOGENOM" id="CLU_033422_0_0_0"/>
<keyword evidence="2 3" id="KW-0560">Oxidoreductase</keyword>
<dbReference type="InterPro" id="IPR002202">
    <property type="entry name" value="HMG_CoA_Rdtase"/>
</dbReference>
<dbReference type="RefSeq" id="WP_013561253.1">
    <property type="nucleotide sequence ID" value="NC_014960.1"/>
</dbReference>
<dbReference type="KEGG" id="atm:ANT_28820"/>
<dbReference type="Gene3D" id="3.90.770.10">
    <property type="entry name" value="3-hydroxy-3-methylglutaryl-coenzyme A Reductase, Chain A, domain 2"/>
    <property type="match status" value="2"/>
</dbReference>
<dbReference type="NCBIfam" id="TIGR00532">
    <property type="entry name" value="HMG_CoA_R_NAD"/>
    <property type="match status" value="1"/>
</dbReference>
<dbReference type="PANTHER" id="PTHR10572">
    <property type="entry name" value="3-HYDROXY-3-METHYLGLUTARYL-COENZYME A REDUCTASE"/>
    <property type="match status" value="1"/>
</dbReference>
<dbReference type="GO" id="GO:0140643">
    <property type="term" value="F:hydroxymethylglutaryl-CoA reductase (NADH) activity"/>
    <property type="evidence" value="ECO:0007669"/>
    <property type="project" value="UniProtKB-EC"/>
</dbReference>
<dbReference type="SUPFAM" id="SSF56542">
    <property type="entry name" value="Substrate-binding domain of HMG-CoA reductase"/>
    <property type="match status" value="1"/>
</dbReference>
<protein>
    <recommendedName>
        <fullName evidence="3">3-hydroxy-3-methylglutaryl coenzyme A reductase</fullName>
        <shortName evidence="3">HMG-CoA reductase</shortName>
        <ecNumber evidence="3">1.1.1.88</ecNumber>
    </recommendedName>
</protein>
<dbReference type="InterPro" id="IPR004553">
    <property type="entry name" value="HMG_CoA_Rdtase_bac-typ"/>
</dbReference>
<dbReference type="STRING" id="926569.ANT_28820"/>